<evidence type="ECO:0000259" key="7">
    <source>
        <dbReference type="Pfam" id="PF06271"/>
    </source>
</evidence>
<keyword evidence="4 6" id="KW-1133">Transmembrane helix</keyword>
<evidence type="ECO:0000256" key="2">
    <source>
        <dbReference type="ARBA" id="ARBA00022475"/>
    </source>
</evidence>
<keyword evidence="2" id="KW-1003">Cell membrane</keyword>
<protein>
    <recommendedName>
        <fullName evidence="7">RDD domain-containing protein</fullName>
    </recommendedName>
</protein>
<evidence type="ECO:0000313" key="9">
    <source>
        <dbReference type="Proteomes" id="UP000318065"/>
    </source>
</evidence>
<dbReference type="InterPro" id="IPR051791">
    <property type="entry name" value="Pra-immunoreactive"/>
</dbReference>
<evidence type="ECO:0000256" key="5">
    <source>
        <dbReference type="ARBA" id="ARBA00023136"/>
    </source>
</evidence>
<keyword evidence="5 6" id="KW-0472">Membrane</keyword>
<dbReference type="Pfam" id="PF06271">
    <property type="entry name" value="RDD"/>
    <property type="match status" value="1"/>
</dbReference>
<sequence length="149" mass="15652">MTTHAAGSAAAPQIHVTGRRILATLVDGLLIAALFFVVALLSGDASATGSGVSAATGPVGTLLMLALVFLYYTLLEGYLGQTVGKMLLGIRVIRESDGGRPGPRAAFIRTLLRLVDGFLWYLVAFVTVLISDKNQRLGDMAAHTLVVRA</sequence>
<feature type="transmembrane region" description="Helical" evidence="6">
    <location>
        <begin position="21"/>
        <end position="42"/>
    </location>
</feature>
<feature type="transmembrane region" description="Helical" evidence="6">
    <location>
        <begin position="54"/>
        <end position="75"/>
    </location>
</feature>
<evidence type="ECO:0000256" key="1">
    <source>
        <dbReference type="ARBA" id="ARBA00004651"/>
    </source>
</evidence>
<dbReference type="PANTHER" id="PTHR36115">
    <property type="entry name" value="PROLINE-RICH ANTIGEN HOMOLOG-RELATED"/>
    <property type="match status" value="1"/>
</dbReference>
<evidence type="ECO:0000256" key="3">
    <source>
        <dbReference type="ARBA" id="ARBA00022692"/>
    </source>
</evidence>
<dbReference type="PANTHER" id="PTHR36115:SF4">
    <property type="entry name" value="MEMBRANE PROTEIN"/>
    <property type="match status" value="1"/>
</dbReference>
<evidence type="ECO:0000313" key="8">
    <source>
        <dbReference type="EMBL" id="BBL80507.1"/>
    </source>
</evidence>
<gene>
    <name evidence="8" type="ORF">RxyAA322_23610</name>
</gene>
<keyword evidence="9" id="KW-1185">Reference proteome</keyword>
<reference evidence="8" key="1">
    <citation type="journal article" date="2019" name="Microbiol. Resour. Announc.">
        <title>Complete Genome Sequence of Rubrobacter xylanophilus Strain AA3-22, Isolated from Arima Onsen in Japan.</title>
        <authorList>
            <person name="Tomariguchi N."/>
            <person name="Miyazaki K."/>
        </authorList>
    </citation>
    <scope>NUCLEOTIDE SEQUENCE [LARGE SCALE GENOMIC DNA]</scope>
    <source>
        <strain evidence="8">AA3-22</strain>
    </source>
</reference>
<accession>A0A510HP76</accession>
<evidence type="ECO:0000256" key="4">
    <source>
        <dbReference type="ARBA" id="ARBA00022989"/>
    </source>
</evidence>
<dbReference type="InterPro" id="IPR010432">
    <property type="entry name" value="RDD"/>
</dbReference>
<dbReference type="RefSeq" id="WP_172620828.1">
    <property type="nucleotide sequence ID" value="NZ_AP019791.1"/>
</dbReference>
<keyword evidence="3 6" id="KW-0812">Transmembrane</keyword>
<proteinExistence type="predicted"/>
<name>A0A510HP76_9ACTN</name>
<dbReference type="Proteomes" id="UP000318065">
    <property type="component" value="Chromosome"/>
</dbReference>
<comment type="subcellular location">
    <subcellularLocation>
        <location evidence="1">Cell membrane</location>
        <topology evidence="1">Multi-pass membrane protein</topology>
    </subcellularLocation>
</comment>
<dbReference type="GO" id="GO:0005886">
    <property type="term" value="C:plasma membrane"/>
    <property type="evidence" value="ECO:0007669"/>
    <property type="project" value="UniProtKB-SubCell"/>
</dbReference>
<evidence type="ECO:0000256" key="6">
    <source>
        <dbReference type="SAM" id="Phobius"/>
    </source>
</evidence>
<dbReference type="AlphaFoldDB" id="A0A510HP76"/>
<feature type="transmembrane region" description="Helical" evidence="6">
    <location>
        <begin position="110"/>
        <end position="130"/>
    </location>
</feature>
<dbReference type="EMBL" id="AP019791">
    <property type="protein sequence ID" value="BBL80507.1"/>
    <property type="molecule type" value="Genomic_DNA"/>
</dbReference>
<organism evidence="8 9">
    <name type="scientific">Rubrobacter xylanophilus</name>
    <dbReference type="NCBI Taxonomy" id="49319"/>
    <lineage>
        <taxon>Bacteria</taxon>
        <taxon>Bacillati</taxon>
        <taxon>Actinomycetota</taxon>
        <taxon>Rubrobacteria</taxon>
        <taxon>Rubrobacterales</taxon>
        <taxon>Rubrobacteraceae</taxon>
        <taxon>Rubrobacter</taxon>
    </lineage>
</organism>
<feature type="domain" description="RDD" evidence="7">
    <location>
        <begin position="18"/>
        <end position="142"/>
    </location>
</feature>